<comment type="similarity">
    <text evidence="5">Belongs to the SAT4 family.</text>
</comment>
<evidence type="ECO:0000256" key="1">
    <source>
        <dbReference type="ARBA" id="ARBA00004141"/>
    </source>
</evidence>
<evidence type="ECO:0000256" key="7">
    <source>
        <dbReference type="SAM" id="Phobius"/>
    </source>
</evidence>
<evidence type="ECO:0000256" key="2">
    <source>
        <dbReference type="ARBA" id="ARBA00022692"/>
    </source>
</evidence>
<keyword evidence="10" id="KW-1185">Reference proteome</keyword>
<dbReference type="PANTHER" id="PTHR33048">
    <property type="entry name" value="PTH11-LIKE INTEGRAL MEMBRANE PROTEIN (AFU_ORTHOLOGUE AFUA_5G11245)"/>
    <property type="match status" value="1"/>
</dbReference>
<keyword evidence="3 7" id="KW-1133">Transmembrane helix</keyword>
<protein>
    <recommendedName>
        <fullName evidence="8">Rhodopsin domain-containing protein</fullName>
    </recommendedName>
</protein>
<evidence type="ECO:0000256" key="6">
    <source>
        <dbReference type="SAM" id="MobiDB-lite"/>
    </source>
</evidence>
<name>A0AB34FGJ2_9HYPO</name>
<feature type="region of interest" description="Disordered" evidence="6">
    <location>
        <begin position="203"/>
        <end position="238"/>
    </location>
</feature>
<sequence>MIVRVFGSVHRKTFIGIYVLIGIITAYYFSGFFIKLFVCWPISAYWHGETDKCMNQSAIITADAIMSVVSDLVILVLPMPLTWSLQLPKRKRLRVAGLLCAGGIATAFSIYRLALIITDKASQNQTIVFTKVLLSGNAEAGIGLICACLPAMNALFVRAGRGSSYLKQPSHNSGVRGQIMRTRSYHVDRTKGDRTVTAIELEPASDESRLVAMDQGQSPQTSHPGSQPPSRRSDESYC</sequence>
<accession>A0AB34FGJ2</accession>
<feature type="transmembrane region" description="Helical" evidence="7">
    <location>
        <begin position="138"/>
        <end position="157"/>
    </location>
</feature>
<evidence type="ECO:0000313" key="10">
    <source>
        <dbReference type="Proteomes" id="UP001163105"/>
    </source>
</evidence>
<dbReference type="Pfam" id="PF20684">
    <property type="entry name" value="Fung_rhodopsin"/>
    <property type="match status" value="1"/>
</dbReference>
<feature type="domain" description="Rhodopsin" evidence="8">
    <location>
        <begin position="3"/>
        <end position="157"/>
    </location>
</feature>
<gene>
    <name evidence="9" type="ORF">O9K51_09737</name>
</gene>
<dbReference type="PANTHER" id="PTHR33048:SF108">
    <property type="entry name" value="INTEGRAL MEMBRANE PROTEIN"/>
    <property type="match status" value="1"/>
</dbReference>
<keyword evidence="4 7" id="KW-0472">Membrane</keyword>
<comment type="subcellular location">
    <subcellularLocation>
        <location evidence="1">Membrane</location>
        <topology evidence="1">Multi-pass membrane protein</topology>
    </subcellularLocation>
</comment>
<feature type="transmembrane region" description="Helical" evidence="7">
    <location>
        <begin position="58"/>
        <end position="83"/>
    </location>
</feature>
<organism evidence="9 10">
    <name type="scientific">Purpureocillium lavendulum</name>
    <dbReference type="NCBI Taxonomy" id="1247861"/>
    <lineage>
        <taxon>Eukaryota</taxon>
        <taxon>Fungi</taxon>
        <taxon>Dikarya</taxon>
        <taxon>Ascomycota</taxon>
        <taxon>Pezizomycotina</taxon>
        <taxon>Sordariomycetes</taxon>
        <taxon>Hypocreomycetidae</taxon>
        <taxon>Hypocreales</taxon>
        <taxon>Ophiocordycipitaceae</taxon>
        <taxon>Purpureocillium</taxon>
    </lineage>
</organism>
<dbReference type="AlphaFoldDB" id="A0AB34FGJ2"/>
<evidence type="ECO:0000256" key="3">
    <source>
        <dbReference type="ARBA" id="ARBA00022989"/>
    </source>
</evidence>
<evidence type="ECO:0000256" key="4">
    <source>
        <dbReference type="ARBA" id="ARBA00023136"/>
    </source>
</evidence>
<proteinExistence type="inferred from homology"/>
<keyword evidence="2 7" id="KW-0812">Transmembrane</keyword>
<feature type="transmembrane region" description="Helical" evidence="7">
    <location>
        <begin position="14"/>
        <end position="38"/>
    </location>
</feature>
<dbReference type="InterPro" id="IPR049326">
    <property type="entry name" value="Rhodopsin_dom_fungi"/>
</dbReference>
<reference evidence="9" key="1">
    <citation type="submission" date="2023-01" db="EMBL/GenBank/DDBJ databases">
        <title>The growth and conidiation of Purpureocillium lavendulum are regulated by nitrogen source and histone H3K14 acetylation.</title>
        <authorList>
            <person name="Tang P."/>
            <person name="Han J."/>
            <person name="Zhang C."/>
            <person name="Tang P."/>
            <person name="Qi F."/>
            <person name="Zhang K."/>
            <person name="Liang L."/>
        </authorList>
    </citation>
    <scope>NUCLEOTIDE SEQUENCE</scope>
    <source>
        <strain evidence="9">YMF1.00683</strain>
    </source>
</reference>
<feature type="transmembrane region" description="Helical" evidence="7">
    <location>
        <begin position="95"/>
        <end position="118"/>
    </location>
</feature>
<dbReference type="InterPro" id="IPR052337">
    <property type="entry name" value="SAT4-like"/>
</dbReference>
<evidence type="ECO:0000313" key="9">
    <source>
        <dbReference type="EMBL" id="KAJ6437531.1"/>
    </source>
</evidence>
<dbReference type="GO" id="GO:0016020">
    <property type="term" value="C:membrane"/>
    <property type="evidence" value="ECO:0007669"/>
    <property type="project" value="UniProtKB-SubCell"/>
</dbReference>
<comment type="caution">
    <text evidence="9">The sequence shown here is derived from an EMBL/GenBank/DDBJ whole genome shotgun (WGS) entry which is preliminary data.</text>
</comment>
<evidence type="ECO:0000256" key="5">
    <source>
        <dbReference type="ARBA" id="ARBA00038359"/>
    </source>
</evidence>
<evidence type="ECO:0000259" key="8">
    <source>
        <dbReference type="Pfam" id="PF20684"/>
    </source>
</evidence>
<dbReference type="Proteomes" id="UP001163105">
    <property type="component" value="Unassembled WGS sequence"/>
</dbReference>
<feature type="compositionally biased region" description="Polar residues" evidence="6">
    <location>
        <begin position="215"/>
        <end position="230"/>
    </location>
</feature>
<dbReference type="EMBL" id="JAQHRD010000011">
    <property type="protein sequence ID" value="KAJ6437531.1"/>
    <property type="molecule type" value="Genomic_DNA"/>
</dbReference>